<dbReference type="RefSeq" id="WP_057787447.1">
    <property type="nucleotide sequence ID" value="NZ_JQCD01000024.1"/>
</dbReference>
<feature type="compositionally biased region" description="Basic and acidic residues" evidence="1">
    <location>
        <begin position="1"/>
        <end position="19"/>
    </location>
</feature>
<evidence type="ECO:0000313" key="5">
    <source>
        <dbReference type="Proteomes" id="UP000051673"/>
    </source>
</evidence>
<dbReference type="AlphaFoldDB" id="A0A0R2JHG8"/>
<feature type="domain" description="LysM" evidence="3">
    <location>
        <begin position="168"/>
        <end position="212"/>
    </location>
</feature>
<dbReference type="SMART" id="SM00257">
    <property type="entry name" value="LysM"/>
    <property type="match status" value="1"/>
</dbReference>
<reference evidence="4 5" key="1">
    <citation type="journal article" date="2015" name="Genome Announc.">
        <title>Expanding the biotechnology potential of lactobacilli through comparative genomics of 213 strains and associated genera.</title>
        <authorList>
            <person name="Sun Z."/>
            <person name="Harris H.M."/>
            <person name="McCann A."/>
            <person name="Guo C."/>
            <person name="Argimon S."/>
            <person name="Zhang W."/>
            <person name="Yang X."/>
            <person name="Jeffery I.B."/>
            <person name="Cooney J.C."/>
            <person name="Kagawa T.F."/>
            <person name="Liu W."/>
            <person name="Song Y."/>
            <person name="Salvetti E."/>
            <person name="Wrobel A."/>
            <person name="Rasinkangas P."/>
            <person name="Parkhill J."/>
            <person name="Rea M.C."/>
            <person name="O'Sullivan O."/>
            <person name="Ritari J."/>
            <person name="Douillard F.P."/>
            <person name="Paul Ross R."/>
            <person name="Yang R."/>
            <person name="Briner A.E."/>
            <person name="Felis G.E."/>
            <person name="de Vos W.M."/>
            <person name="Barrangou R."/>
            <person name="Klaenhammer T.R."/>
            <person name="Caufield P.W."/>
            <person name="Cui Y."/>
            <person name="Zhang H."/>
            <person name="O'Toole P.W."/>
        </authorList>
    </citation>
    <scope>NUCLEOTIDE SEQUENCE [LARGE SCALE GENOMIC DNA]</scope>
    <source>
        <strain evidence="4 5">DSM 20014</strain>
    </source>
</reference>
<dbReference type="InterPro" id="IPR018392">
    <property type="entry name" value="LysM"/>
</dbReference>
<evidence type="ECO:0000313" key="4">
    <source>
        <dbReference type="EMBL" id="KRN76771.1"/>
    </source>
</evidence>
<comment type="caution">
    <text evidence="4">The sequence shown here is derived from an EMBL/GenBank/DDBJ whole genome shotgun (WGS) entry which is preliminary data.</text>
</comment>
<evidence type="ECO:0000259" key="3">
    <source>
        <dbReference type="PROSITE" id="PS51782"/>
    </source>
</evidence>
<feature type="compositionally biased region" description="Basic and acidic residues" evidence="1">
    <location>
        <begin position="129"/>
        <end position="155"/>
    </location>
</feature>
<organism evidence="4 5">
    <name type="scientific">Weissella minor</name>
    <dbReference type="NCBI Taxonomy" id="1620"/>
    <lineage>
        <taxon>Bacteria</taxon>
        <taxon>Bacillati</taxon>
        <taxon>Bacillota</taxon>
        <taxon>Bacilli</taxon>
        <taxon>Lactobacillales</taxon>
        <taxon>Lactobacillaceae</taxon>
        <taxon>Weissella</taxon>
    </lineage>
</organism>
<keyword evidence="2" id="KW-1133">Transmembrane helix</keyword>
<feature type="transmembrane region" description="Helical" evidence="2">
    <location>
        <begin position="35"/>
        <end position="58"/>
    </location>
</feature>
<feature type="region of interest" description="Disordered" evidence="1">
    <location>
        <begin position="194"/>
        <end position="213"/>
    </location>
</feature>
<dbReference type="Proteomes" id="UP000051673">
    <property type="component" value="Unassembled WGS sequence"/>
</dbReference>
<dbReference type="Gene3D" id="3.10.350.10">
    <property type="entry name" value="LysM domain"/>
    <property type="match status" value="1"/>
</dbReference>
<evidence type="ECO:0000256" key="1">
    <source>
        <dbReference type="SAM" id="MobiDB-lite"/>
    </source>
</evidence>
<keyword evidence="2" id="KW-0472">Membrane</keyword>
<feature type="compositionally biased region" description="Basic and acidic residues" evidence="1">
    <location>
        <begin position="80"/>
        <end position="120"/>
    </location>
</feature>
<dbReference type="CDD" id="cd00118">
    <property type="entry name" value="LysM"/>
    <property type="match status" value="1"/>
</dbReference>
<dbReference type="STRING" id="1620.IV67_GL000278"/>
<evidence type="ECO:0000256" key="2">
    <source>
        <dbReference type="SAM" id="Phobius"/>
    </source>
</evidence>
<protein>
    <recommendedName>
        <fullName evidence="3">LysM domain-containing protein</fullName>
    </recommendedName>
</protein>
<dbReference type="OrthoDB" id="2149788at2"/>
<gene>
    <name evidence="4" type="ORF">IV67_GL000278</name>
</gene>
<feature type="compositionally biased region" description="Low complexity" evidence="1">
    <location>
        <begin position="156"/>
        <end position="168"/>
    </location>
</feature>
<accession>A0A0R2JHG8</accession>
<dbReference type="PATRIC" id="fig|1620.3.peg.283"/>
<dbReference type="EMBL" id="JQCD01000024">
    <property type="protein sequence ID" value="KRN76771.1"/>
    <property type="molecule type" value="Genomic_DNA"/>
</dbReference>
<keyword evidence="2" id="KW-0812">Transmembrane</keyword>
<keyword evidence="5" id="KW-1185">Reference proteome</keyword>
<proteinExistence type="predicted"/>
<feature type="region of interest" description="Disordered" evidence="1">
    <location>
        <begin position="64"/>
        <end position="172"/>
    </location>
</feature>
<name>A0A0R2JHG8_9LACO</name>
<dbReference type="InterPro" id="IPR036779">
    <property type="entry name" value="LysM_dom_sf"/>
</dbReference>
<dbReference type="PROSITE" id="PS51782">
    <property type="entry name" value="LYSM"/>
    <property type="match status" value="1"/>
</dbReference>
<feature type="compositionally biased region" description="Low complexity" evidence="1">
    <location>
        <begin position="66"/>
        <end position="79"/>
    </location>
</feature>
<sequence length="213" mass="23128">MTDQDKKLEPWGESFKDDQPDQYSRTEHRKKTQRVSWTIGVLVLVVVALSFVPVYGYLQTLNKPNTSEQKWSSSSSNKTKVTDSAKSESEAKKRSSESKAKSEASAKEKSEKAASEKAASEKAASNQKAQEDADKKAQEEAAKKEQDAAAKRESEAQAASESQANEKQYATVAQGQGAYRVAANAGISQAKLQELNPGVDLGSVSAGQRLRVQ</sequence>
<feature type="region of interest" description="Disordered" evidence="1">
    <location>
        <begin position="1"/>
        <end position="31"/>
    </location>
</feature>